<reference evidence="1 2" key="1">
    <citation type="submission" date="2012-08" db="EMBL/GenBank/DDBJ databases">
        <title>The Genome Sequence of Slackia piriformis YIT 12062.</title>
        <authorList>
            <consortium name="The Broad Institute Genome Sequencing Platform"/>
            <person name="Earl A."/>
            <person name="Ward D."/>
            <person name="Feldgarden M."/>
            <person name="Gevers D."/>
            <person name="Morotomi M."/>
            <person name="Walker B."/>
            <person name="Young S.K."/>
            <person name="Zeng Q."/>
            <person name="Gargeya S."/>
            <person name="Fitzgerald M."/>
            <person name="Haas B."/>
            <person name="Abouelleil A."/>
            <person name="Alvarado L."/>
            <person name="Arachchi H.M."/>
            <person name="Berlin A.M."/>
            <person name="Chapman S.B."/>
            <person name="Goldberg J."/>
            <person name="Griggs A."/>
            <person name="Gujja S."/>
            <person name="Hansen M."/>
            <person name="Howarth C."/>
            <person name="Imamovic A."/>
            <person name="Larimer J."/>
            <person name="McCowen C."/>
            <person name="Montmayeur A."/>
            <person name="Murphy C."/>
            <person name="Neiman D."/>
            <person name="Pearson M."/>
            <person name="Priest M."/>
            <person name="Roberts A."/>
            <person name="Saif S."/>
            <person name="Shea T."/>
            <person name="Sisk P."/>
            <person name="Sykes S."/>
            <person name="Wortman J."/>
            <person name="Nusbaum C."/>
            <person name="Birren B."/>
        </authorList>
    </citation>
    <scope>NUCLEOTIDE SEQUENCE [LARGE SCALE GENOMIC DNA]</scope>
    <source>
        <strain evidence="1 2">YIT 12062</strain>
    </source>
</reference>
<sequence>MEGRSCTKGIAQRGAWRVKVRYDAAPVRRYGVGAPQYRERAHAAEGGSTVGGSS</sequence>
<evidence type="ECO:0000313" key="1">
    <source>
        <dbReference type="EMBL" id="EJZ83876.1"/>
    </source>
</evidence>
<keyword evidence="2" id="KW-1185">Reference proteome</keyword>
<gene>
    <name evidence="1" type="ORF">HMPREF9451_01398</name>
</gene>
<dbReference type="RefSeq" id="WP_009139595.1">
    <property type="nucleotide sequence ID" value="NZ_JH815198.1"/>
</dbReference>
<proteinExistence type="predicted"/>
<dbReference type="PATRIC" id="fig|742818.3.peg.1475"/>
<protein>
    <submittedName>
        <fullName evidence="1">Uncharacterized protein</fullName>
    </submittedName>
</protein>
<organism evidence="1 2">
    <name type="scientific">Slackia piriformis YIT 12062</name>
    <dbReference type="NCBI Taxonomy" id="742818"/>
    <lineage>
        <taxon>Bacteria</taxon>
        <taxon>Bacillati</taxon>
        <taxon>Actinomycetota</taxon>
        <taxon>Coriobacteriia</taxon>
        <taxon>Eggerthellales</taxon>
        <taxon>Eggerthellaceae</taxon>
        <taxon>Slackia</taxon>
    </lineage>
</organism>
<dbReference type="HOGENOM" id="CLU_3048063_0_0_11"/>
<dbReference type="InParanoid" id="K0YK50"/>
<comment type="caution">
    <text evidence="1">The sequence shown here is derived from an EMBL/GenBank/DDBJ whole genome shotgun (WGS) entry which is preliminary data.</text>
</comment>
<name>K0YK50_9ACTN</name>
<dbReference type="Proteomes" id="UP000006069">
    <property type="component" value="Unassembled WGS sequence"/>
</dbReference>
<evidence type="ECO:0000313" key="2">
    <source>
        <dbReference type="Proteomes" id="UP000006069"/>
    </source>
</evidence>
<accession>K0YK50</accession>
<dbReference type="EMBL" id="ADMD01000007">
    <property type="protein sequence ID" value="EJZ83876.1"/>
    <property type="molecule type" value="Genomic_DNA"/>
</dbReference>
<dbReference type="AlphaFoldDB" id="K0YK50"/>